<dbReference type="AlphaFoldDB" id="A0A014N3X4"/>
<keyword evidence="2" id="KW-1185">Reference proteome</keyword>
<proteinExistence type="predicted"/>
<comment type="caution">
    <text evidence="1">The sequence shown here is derived from an EMBL/GenBank/DDBJ whole genome shotgun (WGS) entry which is preliminary data.</text>
</comment>
<evidence type="ECO:0008006" key="3">
    <source>
        <dbReference type="Google" id="ProtNLM"/>
    </source>
</evidence>
<accession>A0A014N3X4</accession>
<gene>
    <name evidence="1" type="ORF">BG55_19010</name>
</gene>
<dbReference type="EMBL" id="JFHN01000066">
    <property type="protein sequence ID" value="EXU74113.1"/>
    <property type="molecule type" value="Genomic_DNA"/>
</dbReference>
<evidence type="ECO:0000313" key="2">
    <source>
        <dbReference type="Proteomes" id="UP000019918"/>
    </source>
</evidence>
<name>A0A014N3X4_9GAMM</name>
<sequence>MKKIIIFLIFSLVTYFCFFIKNQSRPEGECKAEISFIKGNERMNIVSFQNLDSGQGTISISGVLYNGKKISGYLSKTVNFTYKKNGDNYLVRSDLILNSPQMTLTPDVEKRWLPDFFITKGQSLLWKIKHLNNRSWLVYSETVPLYLCEKN</sequence>
<organism evidence="1 2">
    <name type="scientific">Erwinia mallotivora</name>
    <dbReference type="NCBI Taxonomy" id="69222"/>
    <lineage>
        <taxon>Bacteria</taxon>
        <taxon>Pseudomonadati</taxon>
        <taxon>Pseudomonadota</taxon>
        <taxon>Gammaproteobacteria</taxon>
        <taxon>Enterobacterales</taxon>
        <taxon>Erwiniaceae</taxon>
        <taxon>Erwinia</taxon>
    </lineage>
</organism>
<reference evidence="1 2" key="1">
    <citation type="submission" date="2014-02" db="EMBL/GenBank/DDBJ databases">
        <title>Draft genome of Erwinia mallotivora strain BT-MARDI, a papaya dieback pathogen.</title>
        <authorList>
            <person name="Redzuan R."/>
            <person name="Abu Bakar N."/>
            <person name="Badrun R."/>
            <person name="Mohd Raih M.F."/>
            <person name="Rozano L."/>
            <person name="Mat Amin N."/>
        </authorList>
    </citation>
    <scope>NUCLEOTIDE SEQUENCE [LARGE SCALE GENOMIC DNA]</scope>
    <source>
        <strain evidence="1 2">BT-MARDI</strain>
    </source>
</reference>
<evidence type="ECO:0000313" key="1">
    <source>
        <dbReference type="EMBL" id="EXU74113.1"/>
    </source>
</evidence>
<dbReference type="Proteomes" id="UP000019918">
    <property type="component" value="Unassembled WGS sequence"/>
</dbReference>
<protein>
    <recommendedName>
        <fullName evidence="3">FidL</fullName>
    </recommendedName>
</protein>
<dbReference type="STRING" id="69222.BG55_19010"/>